<dbReference type="AlphaFoldDB" id="A0AA38ILU2"/>
<sequence>MTTKKNNISVGYITRRNLRWVLIWPNIGEEVNPGISYYIRIGIFCFTTGILYSSVLMHLILSLRNQWEISLSEDIAIVISLSGIYYITFTFIYKRPCLVKLLEDLSDFENFGKPPNIEKEERWLSMLSNAAFMYSVFATAVYTVVKYLRKPECERINKEKNLNENCGFIISLWIPFNIQHPITYQIVFLYVLLASQLFVKPALLISSCAFEFTRHIILRIKHLNALIQSCFEVENYNNCKAKLRYCVQYHADILNLAEKLDASFSNTMFAHLTMTSIICASLEKQFIEDDRLCAGLHMLAWIANLFLPCVAGQLLFNASESISHAVWVSKWYQTDVRLRKDIQFLLLRSQKNLYISAGPFGILSYPLFVSVLKMSYSVLCLLTS</sequence>
<comment type="subcellular location">
    <subcellularLocation>
        <location evidence="1 10">Cell membrane</location>
        <topology evidence="1 10">Multi-pass membrane protein</topology>
    </subcellularLocation>
</comment>
<keyword evidence="3 10" id="KW-0716">Sensory transduction</keyword>
<dbReference type="GO" id="GO:0004984">
    <property type="term" value="F:olfactory receptor activity"/>
    <property type="evidence" value="ECO:0007669"/>
    <property type="project" value="InterPro"/>
</dbReference>
<name>A0AA38ILU2_9CUCU</name>
<dbReference type="InterPro" id="IPR004117">
    <property type="entry name" value="7tm6_olfct_rcpt"/>
</dbReference>
<gene>
    <name evidence="11" type="ORF">Zmor_015129</name>
</gene>
<dbReference type="GO" id="GO:0005886">
    <property type="term" value="C:plasma membrane"/>
    <property type="evidence" value="ECO:0007669"/>
    <property type="project" value="UniProtKB-SubCell"/>
</dbReference>
<dbReference type="GO" id="GO:0005549">
    <property type="term" value="F:odorant binding"/>
    <property type="evidence" value="ECO:0007669"/>
    <property type="project" value="InterPro"/>
</dbReference>
<evidence type="ECO:0000256" key="9">
    <source>
        <dbReference type="ARBA" id="ARBA00023224"/>
    </source>
</evidence>
<keyword evidence="12" id="KW-1185">Reference proteome</keyword>
<evidence type="ECO:0000256" key="8">
    <source>
        <dbReference type="ARBA" id="ARBA00023170"/>
    </source>
</evidence>
<organism evidence="11 12">
    <name type="scientific">Zophobas morio</name>
    <dbReference type="NCBI Taxonomy" id="2755281"/>
    <lineage>
        <taxon>Eukaryota</taxon>
        <taxon>Metazoa</taxon>
        <taxon>Ecdysozoa</taxon>
        <taxon>Arthropoda</taxon>
        <taxon>Hexapoda</taxon>
        <taxon>Insecta</taxon>
        <taxon>Pterygota</taxon>
        <taxon>Neoptera</taxon>
        <taxon>Endopterygota</taxon>
        <taxon>Coleoptera</taxon>
        <taxon>Polyphaga</taxon>
        <taxon>Cucujiformia</taxon>
        <taxon>Tenebrionidae</taxon>
        <taxon>Zophobas</taxon>
    </lineage>
</organism>
<keyword evidence="8 10" id="KW-0675">Receptor</keyword>
<keyword evidence="5 10" id="KW-0552">Olfaction</keyword>
<evidence type="ECO:0000256" key="3">
    <source>
        <dbReference type="ARBA" id="ARBA00022606"/>
    </source>
</evidence>
<evidence type="ECO:0000256" key="1">
    <source>
        <dbReference type="ARBA" id="ARBA00004651"/>
    </source>
</evidence>
<comment type="similarity">
    <text evidence="10">Belongs to the insect chemoreceptor superfamily. Heteromeric odorant receptor channel (TC 1.A.69) family.</text>
</comment>
<evidence type="ECO:0000256" key="4">
    <source>
        <dbReference type="ARBA" id="ARBA00022692"/>
    </source>
</evidence>
<evidence type="ECO:0000313" key="12">
    <source>
        <dbReference type="Proteomes" id="UP001168821"/>
    </source>
</evidence>
<evidence type="ECO:0000256" key="7">
    <source>
        <dbReference type="ARBA" id="ARBA00023136"/>
    </source>
</evidence>
<keyword evidence="2" id="KW-1003">Cell membrane</keyword>
<dbReference type="PANTHER" id="PTHR21137">
    <property type="entry name" value="ODORANT RECEPTOR"/>
    <property type="match status" value="1"/>
</dbReference>
<feature type="transmembrane region" description="Helical" evidence="10">
    <location>
        <begin position="353"/>
        <end position="372"/>
    </location>
</feature>
<keyword evidence="6 10" id="KW-1133">Transmembrane helix</keyword>
<evidence type="ECO:0000256" key="2">
    <source>
        <dbReference type="ARBA" id="ARBA00022475"/>
    </source>
</evidence>
<keyword evidence="4 10" id="KW-0812">Transmembrane</keyword>
<evidence type="ECO:0000313" key="11">
    <source>
        <dbReference type="EMBL" id="KAJ3656024.1"/>
    </source>
</evidence>
<protein>
    <recommendedName>
        <fullName evidence="10">Odorant receptor</fullName>
    </recommendedName>
</protein>
<proteinExistence type="inferred from homology"/>
<keyword evidence="9 10" id="KW-0807">Transducer</keyword>
<feature type="transmembrane region" description="Helical" evidence="10">
    <location>
        <begin position="75"/>
        <end position="93"/>
    </location>
</feature>
<evidence type="ECO:0000256" key="10">
    <source>
        <dbReference type="RuleBase" id="RU351113"/>
    </source>
</evidence>
<dbReference type="EMBL" id="JALNTZ010000004">
    <property type="protein sequence ID" value="KAJ3656024.1"/>
    <property type="molecule type" value="Genomic_DNA"/>
</dbReference>
<feature type="transmembrane region" description="Helical" evidence="10">
    <location>
        <begin position="37"/>
        <end position="63"/>
    </location>
</feature>
<dbReference type="PANTHER" id="PTHR21137:SF35">
    <property type="entry name" value="ODORANT RECEPTOR 19A-RELATED"/>
    <property type="match status" value="1"/>
</dbReference>
<feature type="transmembrane region" description="Helical" evidence="10">
    <location>
        <begin position="123"/>
        <end position="145"/>
    </location>
</feature>
<dbReference type="GO" id="GO:0007165">
    <property type="term" value="P:signal transduction"/>
    <property type="evidence" value="ECO:0007669"/>
    <property type="project" value="UniProtKB-KW"/>
</dbReference>
<keyword evidence="7 10" id="KW-0472">Membrane</keyword>
<comment type="caution">
    <text evidence="11">The sequence shown here is derived from an EMBL/GenBank/DDBJ whole genome shotgun (WGS) entry which is preliminary data.</text>
</comment>
<dbReference type="Proteomes" id="UP001168821">
    <property type="component" value="Unassembled WGS sequence"/>
</dbReference>
<dbReference type="Pfam" id="PF02949">
    <property type="entry name" value="7tm_6"/>
    <property type="match status" value="1"/>
</dbReference>
<comment type="caution">
    <text evidence="10">Lacks conserved residue(s) required for the propagation of feature annotation.</text>
</comment>
<reference evidence="11" key="1">
    <citation type="journal article" date="2023" name="G3 (Bethesda)">
        <title>Whole genome assemblies of Zophobas morio and Tenebrio molitor.</title>
        <authorList>
            <person name="Kaur S."/>
            <person name="Stinson S.A."/>
            <person name="diCenzo G.C."/>
        </authorList>
    </citation>
    <scope>NUCLEOTIDE SEQUENCE</scope>
    <source>
        <strain evidence="11">QUZm001</strain>
    </source>
</reference>
<evidence type="ECO:0000256" key="5">
    <source>
        <dbReference type="ARBA" id="ARBA00022725"/>
    </source>
</evidence>
<feature type="transmembrane region" description="Helical" evidence="10">
    <location>
        <begin position="188"/>
        <end position="212"/>
    </location>
</feature>
<accession>A0AA38ILU2</accession>
<evidence type="ECO:0000256" key="6">
    <source>
        <dbReference type="ARBA" id="ARBA00022989"/>
    </source>
</evidence>